<evidence type="ECO:0000313" key="4">
    <source>
        <dbReference type="EMBL" id="MBB5272440.1"/>
    </source>
</evidence>
<dbReference type="GO" id="GO:0046872">
    <property type="term" value="F:metal ion binding"/>
    <property type="evidence" value="ECO:0007669"/>
    <property type="project" value="UniProtKB-KW"/>
</dbReference>
<dbReference type="Gene3D" id="2.120.10.30">
    <property type="entry name" value="TolB, C-terminal domain"/>
    <property type="match status" value="2"/>
</dbReference>
<dbReference type="GO" id="GO:0004341">
    <property type="term" value="F:gluconolactonase activity"/>
    <property type="evidence" value="ECO:0007669"/>
    <property type="project" value="UniProtKB-EC"/>
</dbReference>
<dbReference type="InterPro" id="IPR005511">
    <property type="entry name" value="SMP-30"/>
</dbReference>
<feature type="binding site" evidence="2">
    <location>
        <position position="122"/>
    </location>
    <ligand>
        <name>substrate</name>
    </ligand>
</feature>
<feature type="active site" description="Proton donor/acceptor" evidence="1">
    <location>
        <position position="229"/>
    </location>
</feature>
<keyword evidence="2" id="KW-0479">Metal-binding</keyword>
<feature type="binding site" evidence="2">
    <location>
        <position position="171"/>
    </location>
    <ligand>
        <name>a divalent metal cation</name>
        <dbReference type="ChEBI" id="CHEBI:60240"/>
    </ligand>
</feature>
<dbReference type="PRINTS" id="PR01790">
    <property type="entry name" value="SMP30FAMILY"/>
</dbReference>
<proteinExistence type="predicted"/>
<dbReference type="AlphaFoldDB" id="A0A7W8M9K7"/>
<feature type="binding site" evidence="2">
    <location>
        <position position="229"/>
    </location>
    <ligand>
        <name>a divalent metal cation</name>
        <dbReference type="ChEBI" id="CHEBI:60240"/>
    </ligand>
</feature>
<evidence type="ECO:0000256" key="2">
    <source>
        <dbReference type="PIRSR" id="PIRSR605511-2"/>
    </source>
</evidence>
<dbReference type="Pfam" id="PF08450">
    <property type="entry name" value="SGL"/>
    <property type="match status" value="1"/>
</dbReference>
<dbReference type="InterPro" id="IPR051262">
    <property type="entry name" value="SMP-30/CGR1_Lactonase"/>
</dbReference>
<comment type="caution">
    <text evidence="4">The sequence shown here is derived from an EMBL/GenBank/DDBJ whole genome shotgun (WGS) entry which is preliminary data.</text>
</comment>
<evidence type="ECO:0000313" key="5">
    <source>
        <dbReference type="Proteomes" id="UP000532440"/>
    </source>
</evidence>
<protein>
    <submittedName>
        <fullName evidence="4">Gluconolactonase</fullName>
        <ecNumber evidence="4">3.1.1.17</ecNumber>
    </submittedName>
</protein>
<dbReference type="InterPro" id="IPR011042">
    <property type="entry name" value="6-blade_b-propeller_TolB-like"/>
</dbReference>
<dbReference type="PANTHER" id="PTHR47572">
    <property type="entry name" value="LIPOPROTEIN-RELATED"/>
    <property type="match status" value="1"/>
</dbReference>
<sequence>MRIREIATGLQFPEGPVAMGDGSVLLVEIARGTLTRVTPDGRVQVVAELGGGPNGAAIGPDGAVYVCNNGGFRWAREASGMMRPVAQADDYDGGRVERVDLATGRAERVLESVAGHRLRGPNDLVFDAGGGMYFTDLGKGREDDMDRGAVYFARADGSAAAAVSRPLMTPNGIALSPDGKTLYYAETEGARLWAFDLTGPGTIDRQPWPSPNGGRMIAAAPGGHYQRFDSMAVDAFGNVCVATLLHGGITVISPDGSLASHVPLPDPYTTNLCFGGPDLRTVFVTLSGTGRLIAIDDWPVPGLALNFNA</sequence>
<feature type="domain" description="SMP-30/Gluconolactonase/LRE-like region" evidence="3">
    <location>
        <begin position="12"/>
        <end position="286"/>
    </location>
</feature>
<evidence type="ECO:0000256" key="1">
    <source>
        <dbReference type="PIRSR" id="PIRSR605511-1"/>
    </source>
</evidence>
<dbReference type="Proteomes" id="UP000532440">
    <property type="component" value="Unassembled WGS sequence"/>
</dbReference>
<name>A0A7W8M9K7_9BURK</name>
<gene>
    <name evidence="4" type="ORF">HNQ70_002454</name>
</gene>
<accession>A0A7W8M9K7</accession>
<dbReference type="PANTHER" id="PTHR47572:SF5">
    <property type="entry name" value="BLR2277 PROTEIN"/>
    <property type="match status" value="1"/>
</dbReference>
<dbReference type="InterPro" id="IPR013658">
    <property type="entry name" value="SGL"/>
</dbReference>
<dbReference type="EMBL" id="JACHGB010000004">
    <property type="protein sequence ID" value="MBB5272440.1"/>
    <property type="molecule type" value="Genomic_DNA"/>
</dbReference>
<keyword evidence="4" id="KW-0378">Hydrolase</keyword>
<keyword evidence="2" id="KW-0862">Zinc</keyword>
<dbReference type="EC" id="3.1.1.17" evidence="4"/>
<organism evidence="4 5">
    <name type="scientific">Quisquiliibacterium transsilvanicum</name>
    <dbReference type="NCBI Taxonomy" id="1549638"/>
    <lineage>
        <taxon>Bacteria</taxon>
        <taxon>Pseudomonadati</taxon>
        <taxon>Pseudomonadota</taxon>
        <taxon>Betaproteobacteria</taxon>
        <taxon>Burkholderiales</taxon>
        <taxon>Burkholderiaceae</taxon>
        <taxon>Quisquiliibacterium</taxon>
    </lineage>
</organism>
<keyword evidence="5" id="KW-1185">Reference proteome</keyword>
<dbReference type="RefSeq" id="WP_183967859.1">
    <property type="nucleotide sequence ID" value="NZ_BAABEW010000025.1"/>
</dbReference>
<comment type="cofactor">
    <cofactor evidence="2">
        <name>Zn(2+)</name>
        <dbReference type="ChEBI" id="CHEBI:29105"/>
    </cofactor>
    <text evidence="2">Binds 1 divalent metal cation per subunit.</text>
</comment>
<evidence type="ECO:0000259" key="3">
    <source>
        <dbReference type="Pfam" id="PF08450"/>
    </source>
</evidence>
<dbReference type="SUPFAM" id="SSF63829">
    <property type="entry name" value="Calcium-dependent phosphotriesterase"/>
    <property type="match status" value="1"/>
</dbReference>
<reference evidence="4 5" key="1">
    <citation type="submission" date="2020-08" db="EMBL/GenBank/DDBJ databases">
        <title>Genomic Encyclopedia of Type Strains, Phase IV (KMG-IV): sequencing the most valuable type-strain genomes for metagenomic binning, comparative biology and taxonomic classification.</title>
        <authorList>
            <person name="Goeker M."/>
        </authorList>
    </citation>
    <scope>NUCLEOTIDE SEQUENCE [LARGE SCALE GENOMIC DNA]</scope>
    <source>
        <strain evidence="4 5">DSM 29781</strain>
    </source>
</reference>